<dbReference type="Pfam" id="PF01740">
    <property type="entry name" value="STAS"/>
    <property type="match status" value="1"/>
</dbReference>
<gene>
    <name evidence="3" type="ORF">G3I70_46585</name>
</gene>
<dbReference type="AlphaFoldDB" id="A0A6L9QWK5"/>
<evidence type="ECO:0000313" key="4">
    <source>
        <dbReference type="Proteomes" id="UP000475532"/>
    </source>
</evidence>
<dbReference type="PROSITE" id="PS50801">
    <property type="entry name" value="STAS"/>
    <property type="match status" value="1"/>
</dbReference>
<comment type="caution">
    <text evidence="3">The sequence shown here is derived from an EMBL/GenBank/DDBJ whole genome shotgun (WGS) entry which is preliminary data.</text>
</comment>
<dbReference type="GO" id="GO:0043856">
    <property type="term" value="F:anti-sigma factor antagonist activity"/>
    <property type="evidence" value="ECO:0007669"/>
    <property type="project" value="TreeGrafter"/>
</dbReference>
<accession>A0A6L9QWK5</accession>
<dbReference type="RefSeq" id="WP_163064573.1">
    <property type="nucleotide sequence ID" value="NZ_JAAGLI010001252.1"/>
</dbReference>
<organism evidence="3 4">
    <name type="scientific">Actinomadura bangladeshensis</name>
    <dbReference type="NCBI Taxonomy" id="453573"/>
    <lineage>
        <taxon>Bacteria</taxon>
        <taxon>Bacillati</taxon>
        <taxon>Actinomycetota</taxon>
        <taxon>Actinomycetes</taxon>
        <taxon>Streptosporangiales</taxon>
        <taxon>Thermomonosporaceae</taxon>
        <taxon>Actinomadura</taxon>
    </lineage>
</organism>
<dbReference type="InterPro" id="IPR036513">
    <property type="entry name" value="STAS_dom_sf"/>
</dbReference>
<protein>
    <submittedName>
        <fullName evidence="3">STAS domain-containing protein</fullName>
    </submittedName>
</protein>
<dbReference type="PANTHER" id="PTHR33495">
    <property type="entry name" value="ANTI-SIGMA FACTOR ANTAGONIST TM_1081-RELATED-RELATED"/>
    <property type="match status" value="1"/>
</dbReference>
<proteinExistence type="predicted"/>
<dbReference type="PANTHER" id="PTHR33495:SF2">
    <property type="entry name" value="ANTI-SIGMA FACTOR ANTAGONIST TM_1081-RELATED"/>
    <property type="match status" value="1"/>
</dbReference>
<dbReference type="CDD" id="cd07043">
    <property type="entry name" value="STAS_anti-anti-sigma_factors"/>
    <property type="match status" value="1"/>
</dbReference>
<name>A0A6L9QWK5_9ACTN</name>
<evidence type="ECO:0000256" key="1">
    <source>
        <dbReference type="SAM" id="MobiDB-lite"/>
    </source>
</evidence>
<dbReference type="Gene3D" id="3.30.750.24">
    <property type="entry name" value="STAS domain"/>
    <property type="match status" value="1"/>
</dbReference>
<feature type="region of interest" description="Disordered" evidence="1">
    <location>
        <begin position="76"/>
        <end position="95"/>
    </location>
</feature>
<evidence type="ECO:0000313" key="3">
    <source>
        <dbReference type="EMBL" id="NEA29920.1"/>
    </source>
</evidence>
<dbReference type="InterPro" id="IPR002645">
    <property type="entry name" value="STAS_dom"/>
</dbReference>
<reference evidence="3 4" key="1">
    <citation type="submission" date="2020-01" db="EMBL/GenBank/DDBJ databases">
        <title>Insect and environment-associated Actinomycetes.</title>
        <authorList>
            <person name="Currrie C."/>
            <person name="Chevrette M."/>
            <person name="Carlson C."/>
            <person name="Stubbendieck R."/>
            <person name="Wendt-Pienkowski E."/>
        </authorList>
    </citation>
    <scope>NUCLEOTIDE SEQUENCE [LARGE SCALE GENOMIC DNA]</scope>
    <source>
        <strain evidence="3 4">SID10258</strain>
    </source>
</reference>
<feature type="domain" description="STAS" evidence="2">
    <location>
        <begin position="16"/>
        <end position="136"/>
    </location>
</feature>
<evidence type="ECO:0000259" key="2">
    <source>
        <dbReference type="PROSITE" id="PS50801"/>
    </source>
</evidence>
<dbReference type="EMBL" id="JAAGLI010001252">
    <property type="protein sequence ID" value="NEA29920.1"/>
    <property type="molecule type" value="Genomic_DNA"/>
</dbReference>
<dbReference type="Proteomes" id="UP000475532">
    <property type="component" value="Unassembled WGS sequence"/>
</dbReference>
<sequence length="149" mass="15698">MALTVESRFQSPGAALAVVTLTGDLDIASAALLRGHLAAVLGQGADHLILDFTHVEFVDSTGLSVLAGVHRLLRPPEQAEPGRSGAARAATTDRSRRPGTLAIAAVNQRVRHVLRTTGFTRIIPIYPSVETAIVVHLAGPAVEEPRPHP</sequence>
<dbReference type="SUPFAM" id="SSF52091">
    <property type="entry name" value="SpoIIaa-like"/>
    <property type="match status" value="2"/>
</dbReference>